<evidence type="ECO:0000256" key="2">
    <source>
        <dbReference type="ARBA" id="ARBA00022801"/>
    </source>
</evidence>
<evidence type="ECO:0000313" key="4">
    <source>
        <dbReference type="EMBL" id="SGZ57851.1"/>
    </source>
</evidence>
<dbReference type="OrthoDB" id="5561659at2759"/>
<dbReference type="AlphaFoldDB" id="A0A1L0C2W1"/>
<evidence type="ECO:0000256" key="3">
    <source>
        <dbReference type="ARBA" id="ARBA00022839"/>
    </source>
</evidence>
<evidence type="ECO:0000313" key="5">
    <source>
        <dbReference type="Proteomes" id="UP000182334"/>
    </source>
</evidence>
<evidence type="ECO:0000256" key="1">
    <source>
        <dbReference type="ARBA" id="ARBA00022722"/>
    </source>
</evidence>
<protein>
    <submittedName>
        <fullName evidence="4">CIC11C00000000008</fullName>
    </submittedName>
</protein>
<proteinExistence type="predicted"/>
<sequence length="533" mass="61806">MFLIENENGSVLITGDIRAEKWWCNKLQNVPSLFPYISGLRTLDSIYFDATFGYRGEPYIEIPPNNSGIHTAINILKDFPKDDPEICFMFLDTILGFELAWAFILSFFRASLRIEDKKLLDLISSAANFDKINGPSLLLAIEKGKSKHHNRHGVFYAASRGFKHTENVPVFVKIKQCINFNIMDFAGVFCPLRLDSMSLQERRTLTMVHETQRGNKVYLVRGRSWILPKNGRELLPLNVKLVFSRHSSYSETRSFISIFRPRQVFPCWHSKEAWLNGFGMNRLFGELCSGDIFCFDTNMLSQYGVPMKEIMTRKVSTINRWDVNSCKEEEIFIKDTLQETKKLKDQGLSNRSIALINLRRVVRVPIFKKDRTAEDQDFMLKKTKDFTFQKIVEGRREVSYRKFIEEQQQLYYKRNNLPQFKRDYESVKYLRQFSSTLGGSSDYDTDSCSSSLDLTAIATGNTPPIEFSSQDSETVESQTNDDVEIPRGLRIANLTRRRHYRPKNSFVRSSFGSFEESIASKRIHRCLTEPVFC</sequence>
<dbReference type="EMBL" id="LT635762">
    <property type="protein sequence ID" value="SGZ57851.1"/>
    <property type="molecule type" value="Genomic_DNA"/>
</dbReference>
<dbReference type="GO" id="GO:0035312">
    <property type="term" value="F:5'-3' DNA exonuclease activity"/>
    <property type="evidence" value="ECO:0007669"/>
    <property type="project" value="TreeGrafter"/>
</dbReference>
<dbReference type="GO" id="GO:0036297">
    <property type="term" value="P:interstrand cross-link repair"/>
    <property type="evidence" value="ECO:0007669"/>
    <property type="project" value="TreeGrafter"/>
</dbReference>
<name>A0A1L0C2W1_9ASCO</name>
<dbReference type="GO" id="GO:0000723">
    <property type="term" value="P:telomere maintenance"/>
    <property type="evidence" value="ECO:0007669"/>
    <property type="project" value="TreeGrafter"/>
</dbReference>
<keyword evidence="5" id="KW-1185">Reference proteome</keyword>
<accession>A0A1L0C2W1</accession>
<keyword evidence="1" id="KW-0540">Nuclease</keyword>
<dbReference type="Gene3D" id="3.60.15.10">
    <property type="entry name" value="Ribonuclease Z/Hydroxyacylglutathione hydrolase-like"/>
    <property type="match status" value="1"/>
</dbReference>
<dbReference type="PANTHER" id="PTHR23240">
    <property type="entry name" value="DNA CROSS-LINK REPAIR PROTEIN PSO2/SNM1-RELATED"/>
    <property type="match status" value="1"/>
</dbReference>
<keyword evidence="2" id="KW-0378">Hydrolase</keyword>
<dbReference type="GO" id="GO:0003684">
    <property type="term" value="F:damaged DNA binding"/>
    <property type="evidence" value="ECO:0007669"/>
    <property type="project" value="TreeGrafter"/>
</dbReference>
<dbReference type="PANTHER" id="PTHR23240:SF8">
    <property type="entry name" value="PROTEIN ARTEMIS"/>
    <property type="match status" value="1"/>
</dbReference>
<keyword evidence="3" id="KW-0269">Exonuclease</keyword>
<dbReference type="InterPro" id="IPR036866">
    <property type="entry name" value="RibonucZ/Hydroxyglut_hydro"/>
</dbReference>
<dbReference type="Proteomes" id="UP000182334">
    <property type="component" value="Chromosome VII"/>
</dbReference>
<reference evidence="4 5" key="1">
    <citation type="submission" date="2016-10" db="EMBL/GenBank/DDBJ databases">
        <authorList>
            <person name="de Groot N.N."/>
        </authorList>
    </citation>
    <scope>NUCLEOTIDE SEQUENCE [LARGE SCALE GENOMIC DNA]</scope>
    <source>
        <strain evidence="4 5">CBS 141442</strain>
    </source>
</reference>
<dbReference type="STRING" id="45354.A0A1L0C2W1"/>
<organism evidence="4 5">
    <name type="scientific">Sungouiella intermedia</name>
    <dbReference type="NCBI Taxonomy" id="45354"/>
    <lineage>
        <taxon>Eukaryota</taxon>
        <taxon>Fungi</taxon>
        <taxon>Dikarya</taxon>
        <taxon>Ascomycota</taxon>
        <taxon>Saccharomycotina</taxon>
        <taxon>Pichiomycetes</taxon>
        <taxon>Metschnikowiaceae</taxon>
        <taxon>Sungouiella</taxon>
    </lineage>
</organism>
<gene>
    <name evidence="4" type="ORF">SAMEA4029010_CIC11G00000000008</name>
</gene>
<dbReference type="GO" id="GO:0006303">
    <property type="term" value="P:double-strand break repair via nonhomologous end joining"/>
    <property type="evidence" value="ECO:0007669"/>
    <property type="project" value="TreeGrafter"/>
</dbReference>